<evidence type="ECO:0000259" key="1">
    <source>
        <dbReference type="Pfam" id="PF14706"/>
    </source>
</evidence>
<dbReference type="InterPro" id="IPR012337">
    <property type="entry name" value="RNaseH-like_sf"/>
</dbReference>
<name>A0A2A6RK06_9CHLR</name>
<gene>
    <name evidence="2" type="ORF">CJ255_09760</name>
</gene>
<reference evidence="3" key="1">
    <citation type="submission" date="2017-08" db="EMBL/GenBank/DDBJ databases">
        <authorList>
            <person name="Grouzdev D.S."/>
            <person name="Gaisin V.A."/>
            <person name="Rysina M.S."/>
            <person name="Gorlenko V.M."/>
        </authorList>
    </citation>
    <scope>NUCLEOTIDE SEQUENCE [LARGE SCALE GENOMIC DNA]</scope>
    <source>
        <strain evidence="3">Kir15-3F</strain>
    </source>
</reference>
<dbReference type="Gene3D" id="1.10.246.40">
    <property type="entry name" value="Tn5 transposase, domain 1"/>
    <property type="match status" value="1"/>
</dbReference>
<dbReference type="InterPro" id="IPR038215">
    <property type="entry name" value="TN5-like_N_sf"/>
</dbReference>
<dbReference type="Proteomes" id="UP000220527">
    <property type="component" value="Unassembled WGS sequence"/>
</dbReference>
<dbReference type="Gene3D" id="3.90.350.10">
    <property type="entry name" value="Transposase Inhibitor Protein From Tn5, Chain A, domain 1"/>
    <property type="match status" value="1"/>
</dbReference>
<evidence type="ECO:0000313" key="3">
    <source>
        <dbReference type="Proteomes" id="UP000220527"/>
    </source>
</evidence>
<sequence length="433" mass="48016">MSAETTRAEEELGNAEMGDIRRTHRLVALAEILGAQPQASLPQATETPAQLKATYRFFESSYVQPDAILASHTQATIRRMQDEPIILAVQDTTLLDYTQFPEITGLGPLATTSQRGLLAHTTLAMTPDGVPLGVLAQDVWARDPEVRRAQDHKTRPLDDKESQKWITSLEAAIAAHEACPTTQIVSVGDREADVYDLFIHERPDGVDLLVRAAQDRKVVDDEHYLWAAMKTAALSATVELNVGARADQPARIATVEVRFRQVTIRPPKSRATERLPCITVWAVWAVERHPPKGVTAIEWLLLTTVPVTTTDDALTRLAWYAARWGIEVWHKILKSGCQIEQKRLASAFRLMTCVALYSVVAWRIMYATMLARSIPDAPCTVRLPTLGRHCGDVSDYAAIASGFSGEFPRTDRSGVTRGMHHDGTRCIPRVDSR</sequence>
<dbReference type="InterPro" id="IPR014735">
    <property type="entry name" value="Transposase_Tn5-like_N"/>
</dbReference>
<feature type="domain" description="Transposase Tn5-like N-terminal" evidence="1">
    <location>
        <begin position="8"/>
        <end position="61"/>
    </location>
</feature>
<dbReference type="Pfam" id="PF14706">
    <property type="entry name" value="Tnp_DNA_bind"/>
    <property type="match status" value="1"/>
</dbReference>
<protein>
    <recommendedName>
        <fullName evidence="1">Transposase Tn5-like N-terminal domain-containing protein</fullName>
    </recommendedName>
</protein>
<dbReference type="AlphaFoldDB" id="A0A2A6RK06"/>
<organism evidence="2 3">
    <name type="scientific">Candidatus Viridilinea mediisalina</name>
    <dbReference type="NCBI Taxonomy" id="2024553"/>
    <lineage>
        <taxon>Bacteria</taxon>
        <taxon>Bacillati</taxon>
        <taxon>Chloroflexota</taxon>
        <taxon>Chloroflexia</taxon>
        <taxon>Chloroflexales</taxon>
        <taxon>Chloroflexineae</taxon>
        <taxon>Oscillochloridaceae</taxon>
        <taxon>Candidatus Viridilinea</taxon>
    </lineage>
</organism>
<comment type="caution">
    <text evidence="2">The sequence shown here is derived from an EMBL/GenBank/DDBJ whole genome shotgun (WGS) entry which is preliminary data.</text>
</comment>
<accession>A0A2A6RK06</accession>
<proteinExistence type="predicted"/>
<dbReference type="PANTHER" id="PTHR37319">
    <property type="entry name" value="TRANSPOSASE"/>
    <property type="match status" value="1"/>
</dbReference>
<dbReference type="PANTHER" id="PTHR37319:SF1">
    <property type="entry name" value="TRANSPOSASE TN5 DIMERISATION DOMAIN-CONTAINING PROTEIN"/>
    <property type="match status" value="1"/>
</dbReference>
<evidence type="ECO:0000313" key="2">
    <source>
        <dbReference type="EMBL" id="PDW03261.1"/>
    </source>
</evidence>
<dbReference type="EMBL" id="NQWI01000035">
    <property type="protein sequence ID" value="PDW03261.1"/>
    <property type="molecule type" value="Genomic_DNA"/>
</dbReference>
<dbReference type="OrthoDB" id="139608at2"/>
<dbReference type="InterPro" id="IPR054836">
    <property type="entry name" value="Tn5_transposase"/>
</dbReference>
<dbReference type="InterPro" id="IPR047768">
    <property type="entry name" value="Tn5p-like"/>
</dbReference>
<dbReference type="SUPFAM" id="SSF53098">
    <property type="entry name" value="Ribonuclease H-like"/>
    <property type="match status" value="1"/>
</dbReference>
<keyword evidence="3" id="KW-1185">Reference proteome</keyword>
<dbReference type="RefSeq" id="WP_097643919.1">
    <property type="nucleotide sequence ID" value="NZ_NQWI01000035.1"/>
</dbReference>
<dbReference type="NCBIfam" id="NF033590">
    <property type="entry name" value="transpos_IS4_3"/>
    <property type="match status" value="1"/>
</dbReference>